<organism evidence="2 3">
    <name type="scientific">Candidatus Acidulodesulfobacterium acidiphilum</name>
    <dbReference type="NCBI Taxonomy" id="2597224"/>
    <lineage>
        <taxon>Bacteria</taxon>
        <taxon>Deltaproteobacteria</taxon>
        <taxon>Candidatus Acidulodesulfobacterales</taxon>
        <taxon>Candidatus Acidulodesulfobacterium</taxon>
    </lineage>
</organism>
<dbReference type="EMBL" id="SHMQ01000005">
    <property type="protein sequence ID" value="RZV39917.1"/>
    <property type="molecule type" value="Genomic_DNA"/>
</dbReference>
<gene>
    <name evidence="2" type="ORF">EVJ48_03060</name>
</gene>
<sequence length="132" mass="14188">MSESKELVSLRRGWRNFAEWFAGLSLQKKRIFTSVFYMLIIAVIAFEGKGVSAATVSTSGTGSSFYNTIVGFFYGPIGITVGILLLAFGALMLVKHWLITVFCVIALLLFYGVPYLVLSVASTGAAASGAMI</sequence>
<evidence type="ECO:0000313" key="2">
    <source>
        <dbReference type="EMBL" id="RZV39917.1"/>
    </source>
</evidence>
<accession>A0A520XFE1</accession>
<evidence type="ECO:0000313" key="3">
    <source>
        <dbReference type="Proteomes" id="UP000322454"/>
    </source>
</evidence>
<dbReference type="AlphaFoldDB" id="A0A520XFE1"/>
<keyword evidence="1" id="KW-1133">Transmembrane helix</keyword>
<comment type="caution">
    <text evidence="2">The sequence shown here is derived from an EMBL/GenBank/DDBJ whole genome shotgun (WGS) entry which is preliminary data.</text>
</comment>
<keyword evidence="1" id="KW-0812">Transmembrane</keyword>
<proteinExistence type="predicted"/>
<keyword evidence="1" id="KW-0472">Membrane</keyword>
<evidence type="ECO:0000256" key="1">
    <source>
        <dbReference type="SAM" id="Phobius"/>
    </source>
</evidence>
<feature type="transmembrane region" description="Helical" evidence="1">
    <location>
        <begin position="97"/>
        <end position="118"/>
    </location>
</feature>
<dbReference type="Proteomes" id="UP000322454">
    <property type="component" value="Unassembled WGS sequence"/>
</dbReference>
<protein>
    <submittedName>
        <fullName evidence="2">Uncharacterized protein</fullName>
    </submittedName>
</protein>
<reference evidence="2 3" key="1">
    <citation type="submission" date="2019-01" db="EMBL/GenBank/DDBJ databases">
        <title>Insights into ecological role of a new deltaproteobacterial order Candidatus Sinidesulfobacterales (Sva0485) by metagenomics and metatranscriptomics.</title>
        <authorList>
            <person name="Tan S."/>
            <person name="Liu J."/>
            <person name="Fang Y."/>
            <person name="Hedlund B."/>
            <person name="Lian Z.-H."/>
            <person name="Huang L.-Y."/>
            <person name="Li J.-T."/>
            <person name="Huang L.-N."/>
            <person name="Li W.-J."/>
            <person name="Jiang H.-C."/>
            <person name="Dong H.-L."/>
            <person name="Shu W.-S."/>
        </authorList>
    </citation>
    <scope>NUCLEOTIDE SEQUENCE [LARGE SCALE GENOMIC DNA]</scope>
    <source>
        <strain evidence="2">AP4</strain>
    </source>
</reference>
<feature type="transmembrane region" description="Helical" evidence="1">
    <location>
        <begin position="68"/>
        <end position="90"/>
    </location>
</feature>
<name>A0A520XFE1_9DELT</name>
<feature type="transmembrane region" description="Helical" evidence="1">
    <location>
        <begin position="31"/>
        <end position="48"/>
    </location>
</feature>